<feature type="transmembrane region" description="Helical" evidence="1">
    <location>
        <begin position="6"/>
        <end position="33"/>
    </location>
</feature>
<dbReference type="Proteomes" id="UP000015091">
    <property type="component" value="Segment"/>
</dbReference>
<reference evidence="2 3" key="1">
    <citation type="journal article" date="2014" name="Genome Announc.">
        <title>Genome Sequences of Three Novel Bacillus cereus Bacteriophages.</title>
        <authorList>
            <person name="Grose J.H."/>
            <person name="Jensen J.D."/>
            <person name="Merrill B.D."/>
            <person name="Fisher J.N."/>
            <person name="Burnett S.H."/>
            <person name="Breakwell D.P."/>
        </authorList>
    </citation>
    <scope>NUCLEOTIDE SEQUENCE [LARGE SCALE GENOMIC DNA]</scope>
</reference>
<keyword evidence="1" id="KW-1133">Transmembrane helix</keyword>
<organism evidence="2 3">
    <name type="scientific">Bacillus phage Basilisk</name>
    <dbReference type="NCBI Taxonomy" id="1296654"/>
    <lineage>
        <taxon>Viruses</taxon>
        <taxon>Duplodnaviria</taxon>
        <taxon>Heunggongvirae</taxon>
        <taxon>Uroviricota</taxon>
        <taxon>Caudoviricetes</taxon>
        <taxon>Sejongvirinae</taxon>
        <taxon>Basiliskvirus</taxon>
        <taxon>Basiliskvirus basilisk</taxon>
    </lineage>
</organism>
<proteinExistence type="predicted"/>
<evidence type="ECO:0000313" key="2">
    <source>
        <dbReference type="EMBL" id="AGR46603.1"/>
    </source>
</evidence>
<evidence type="ECO:0000256" key="1">
    <source>
        <dbReference type="SAM" id="Phobius"/>
    </source>
</evidence>
<dbReference type="EMBL" id="KC595511">
    <property type="protein sequence ID" value="AGR46603.1"/>
    <property type="molecule type" value="Genomic_DNA"/>
</dbReference>
<sequence length="34" mass="3676">MSLDGFGSFIMFLLLVGFVVGLPLGVSIGWFIWG</sequence>
<protein>
    <submittedName>
        <fullName evidence="2">Uncharacterized protein</fullName>
    </submittedName>
</protein>
<evidence type="ECO:0000313" key="3">
    <source>
        <dbReference type="Proteomes" id="UP000015091"/>
    </source>
</evidence>
<keyword evidence="1" id="KW-0472">Membrane</keyword>
<accession>S5M845</accession>
<gene>
    <name evidence="2" type="ORF">BASILISK_59</name>
</gene>
<name>S5M845_9CAUD</name>
<keyword evidence="3" id="KW-1185">Reference proteome</keyword>
<keyword evidence="1" id="KW-0812">Transmembrane</keyword>